<sequence>MSTRGLLPTALVALALRGMWERRNSFVFDRLQPQALSTAGLLTQTPPAYCQPPSSPTMSKLPPSLMRLYALPIARPSSSALRTGGANSVIAPQPVYYYARMPKKSKSNADGTQPERPSLLQRGTNFATKTWTDWGQAEGGWKLKVHNWGERIYERIDFEELALKAVDPALGPKLKQGSESSHAISAEVKKAVESGQTVVVPLYHPPSALPDPLAHLKNLLNERTPNHRKWMTIWLAVSPLMAPFAIVPIIPNIPFFFCIWRAWGHWRAYRGAKFLTELIEHRCLVPTPHPALEGFYNSVISAQSPGNSSSASPTTTDSKSPGDVVALEAASKSIPPEPLLLSRPLIPKLLSAIEQEPPLPSSPAAIDDATQQEVTKLTGLGPELARAVDQVSLRMSNSTKSH</sequence>
<name>A0A0C3KE36_9AGAM</name>
<keyword evidence="2" id="KW-0812">Transmembrane</keyword>
<organism evidence="3 4">
    <name type="scientific">Tulasnella calospora MUT 4182</name>
    <dbReference type="NCBI Taxonomy" id="1051891"/>
    <lineage>
        <taxon>Eukaryota</taxon>
        <taxon>Fungi</taxon>
        <taxon>Dikarya</taxon>
        <taxon>Basidiomycota</taxon>
        <taxon>Agaricomycotina</taxon>
        <taxon>Agaricomycetes</taxon>
        <taxon>Cantharellales</taxon>
        <taxon>Tulasnellaceae</taxon>
        <taxon>Tulasnella</taxon>
    </lineage>
</organism>
<dbReference type="GO" id="GO:0005743">
    <property type="term" value="C:mitochondrial inner membrane"/>
    <property type="evidence" value="ECO:0007669"/>
    <property type="project" value="TreeGrafter"/>
</dbReference>
<dbReference type="GO" id="GO:1902600">
    <property type="term" value="P:proton transmembrane transport"/>
    <property type="evidence" value="ECO:0007669"/>
    <property type="project" value="TreeGrafter"/>
</dbReference>
<keyword evidence="2" id="KW-0472">Membrane</keyword>
<feature type="transmembrane region" description="Helical" evidence="2">
    <location>
        <begin position="233"/>
        <end position="260"/>
    </location>
</feature>
<dbReference type="Pfam" id="PF10173">
    <property type="entry name" value="Mit_KHE1"/>
    <property type="match status" value="1"/>
</dbReference>
<protein>
    <recommendedName>
        <fullName evidence="5">Mitochondrial K+-H+ exchange-related-domain-containing protein</fullName>
    </recommendedName>
</protein>
<evidence type="ECO:0000256" key="1">
    <source>
        <dbReference type="SAM" id="MobiDB-lite"/>
    </source>
</evidence>
<accession>A0A0C3KE36</accession>
<dbReference type="PANTHER" id="PTHR28062">
    <property type="entry name" value="K+-H+ EXCHANGE-LIKE PROTEIN"/>
    <property type="match status" value="1"/>
</dbReference>
<dbReference type="AlphaFoldDB" id="A0A0C3KE36"/>
<proteinExistence type="predicted"/>
<reference evidence="3 4" key="1">
    <citation type="submission" date="2014-04" db="EMBL/GenBank/DDBJ databases">
        <authorList>
            <consortium name="DOE Joint Genome Institute"/>
            <person name="Kuo A."/>
            <person name="Girlanda M."/>
            <person name="Perotto S."/>
            <person name="Kohler A."/>
            <person name="Nagy L.G."/>
            <person name="Floudas D."/>
            <person name="Copeland A."/>
            <person name="Barry K.W."/>
            <person name="Cichocki N."/>
            <person name="Veneault-Fourrey C."/>
            <person name="LaButti K."/>
            <person name="Lindquist E.A."/>
            <person name="Lipzen A."/>
            <person name="Lundell T."/>
            <person name="Morin E."/>
            <person name="Murat C."/>
            <person name="Sun H."/>
            <person name="Tunlid A."/>
            <person name="Henrissat B."/>
            <person name="Grigoriev I.V."/>
            <person name="Hibbett D.S."/>
            <person name="Martin F."/>
            <person name="Nordberg H.P."/>
            <person name="Cantor M.N."/>
            <person name="Hua S.X."/>
        </authorList>
    </citation>
    <scope>NUCLEOTIDE SEQUENCE [LARGE SCALE GENOMIC DNA]</scope>
    <source>
        <strain evidence="3 4">MUT 4182</strain>
    </source>
</reference>
<dbReference type="PANTHER" id="PTHR28062:SF1">
    <property type="entry name" value="TRANSMEMBRANE PROTEIN"/>
    <property type="match status" value="1"/>
</dbReference>
<dbReference type="GO" id="GO:0006813">
    <property type="term" value="P:potassium ion transport"/>
    <property type="evidence" value="ECO:0007669"/>
    <property type="project" value="TreeGrafter"/>
</dbReference>
<gene>
    <name evidence="3" type="ORF">M407DRAFT_222294</name>
</gene>
<evidence type="ECO:0000313" key="4">
    <source>
        <dbReference type="Proteomes" id="UP000054248"/>
    </source>
</evidence>
<dbReference type="OrthoDB" id="5562676at2759"/>
<evidence type="ECO:0000256" key="2">
    <source>
        <dbReference type="SAM" id="Phobius"/>
    </source>
</evidence>
<evidence type="ECO:0008006" key="5">
    <source>
        <dbReference type="Google" id="ProtNLM"/>
    </source>
</evidence>
<keyword evidence="4" id="KW-1185">Reference proteome</keyword>
<feature type="region of interest" description="Disordered" evidence="1">
    <location>
        <begin position="103"/>
        <end position="124"/>
    </location>
</feature>
<reference evidence="4" key="2">
    <citation type="submission" date="2015-01" db="EMBL/GenBank/DDBJ databases">
        <title>Evolutionary Origins and Diversification of the Mycorrhizal Mutualists.</title>
        <authorList>
            <consortium name="DOE Joint Genome Institute"/>
            <consortium name="Mycorrhizal Genomics Consortium"/>
            <person name="Kohler A."/>
            <person name="Kuo A."/>
            <person name="Nagy L.G."/>
            <person name="Floudas D."/>
            <person name="Copeland A."/>
            <person name="Barry K.W."/>
            <person name="Cichocki N."/>
            <person name="Veneault-Fourrey C."/>
            <person name="LaButti K."/>
            <person name="Lindquist E.A."/>
            <person name="Lipzen A."/>
            <person name="Lundell T."/>
            <person name="Morin E."/>
            <person name="Murat C."/>
            <person name="Riley R."/>
            <person name="Ohm R."/>
            <person name="Sun H."/>
            <person name="Tunlid A."/>
            <person name="Henrissat B."/>
            <person name="Grigoriev I.V."/>
            <person name="Hibbett D.S."/>
            <person name="Martin F."/>
        </authorList>
    </citation>
    <scope>NUCLEOTIDE SEQUENCE [LARGE SCALE GENOMIC DNA]</scope>
    <source>
        <strain evidence="4">MUT 4182</strain>
    </source>
</reference>
<evidence type="ECO:0000313" key="3">
    <source>
        <dbReference type="EMBL" id="KIO19718.1"/>
    </source>
</evidence>
<dbReference type="Proteomes" id="UP000054248">
    <property type="component" value="Unassembled WGS sequence"/>
</dbReference>
<dbReference type="HOGENOM" id="CLU_043838_1_0_1"/>
<keyword evidence="2" id="KW-1133">Transmembrane helix</keyword>
<dbReference type="InterPro" id="IPR018786">
    <property type="entry name" value="Mit_KHE1"/>
</dbReference>
<dbReference type="EMBL" id="KN823207">
    <property type="protein sequence ID" value="KIO19718.1"/>
    <property type="molecule type" value="Genomic_DNA"/>
</dbReference>